<reference evidence="3" key="1">
    <citation type="journal article" date="2019" name="Int. J. Syst. Evol. Microbiol.">
        <title>The Global Catalogue of Microorganisms (GCM) 10K type strain sequencing project: providing services to taxonomists for standard genome sequencing and annotation.</title>
        <authorList>
            <consortium name="The Broad Institute Genomics Platform"/>
            <consortium name="The Broad Institute Genome Sequencing Center for Infectious Disease"/>
            <person name="Wu L."/>
            <person name="Ma J."/>
        </authorList>
    </citation>
    <scope>NUCLEOTIDE SEQUENCE [LARGE SCALE GENOMIC DNA]</scope>
    <source>
        <strain evidence="3">CGMCC 4.7319</strain>
    </source>
</reference>
<dbReference type="RefSeq" id="WP_189160690.1">
    <property type="nucleotide sequence ID" value="NZ_BMNC01000033.1"/>
</dbReference>
<evidence type="ECO:0000313" key="2">
    <source>
        <dbReference type="EMBL" id="GGN29729.1"/>
    </source>
</evidence>
<feature type="transmembrane region" description="Helical" evidence="1">
    <location>
        <begin position="29"/>
        <end position="53"/>
    </location>
</feature>
<organism evidence="2 3">
    <name type="scientific">Lentzea pudingi</name>
    <dbReference type="NCBI Taxonomy" id="1789439"/>
    <lineage>
        <taxon>Bacteria</taxon>
        <taxon>Bacillati</taxon>
        <taxon>Actinomycetota</taxon>
        <taxon>Actinomycetes</taxon>
        <taxon>Pseudonocardiales</taxon>
        <taxon>Pseudonocardiaceae</taxon>
        <taxon>Lentzea</taxon>
    </lineage>
</organism>
<keyword evidence="1" id="KW-0472">Membrane</keyword>
<sequence>MSVVVLVLLLAVVVAGIGALTAMVMKKEPFYGAVGLFIICGPSSLLAVLYLAVA</sequence>
<evidence type="ECO:0000256" key="1">
    <source>
        <dbReference type="SAM" id="Phobius"/>
    </source>
</evidence>
<keyword evidence="1" id="KW-0812">Transmembrane</keyword>
<accession>A0ABQ2IWP6</accession>
<evidence type="ECO:0000313" key="3">
    <source>
        <dbReference type="Proteomes" id="UP000597656"/>
    </source>
</evidence>
<name>A0ABQ2IWP6_9PSEU</name>
<keyword evidence="1" id="KW-1133">Transmembrane helix</keyword>
<comment type="caution">
    <text evidence="2">The sequence shown here is derived from an EMBL/GenBank/DDBJ whole genome shotgun (WGS) entry which is preliminary data.</text>
</comment>
<keyword evidence="3" id="KW-1185">Reference proteome</keyword>
<protein>
    <submittedName>
        <fullName evidence="2">Uncharacterized protein</fullName>
    </submittedName>
</protein>
<dbReference type="Proteomes" id="UP000597656">
    <property type="component" value="Unassembled WGS sequence"/>
</dbReference>
<proteinExistence type="predicted"/>
<gene>
    <name evidence="2" type="ORF">GCM10011609_86950</name>
</gene>
<dbReference type="EMBL" id="BMNC01000033">
    <property type="protein sequence ID" value="GGN29729.1"/>
    <property type="molecule type" value="Genomic_DNA"/>
</dbReference>